<evidence type="ECO:0000256" key="1">
    <source>
        <dbReference type="SAM" id="Phobius"/>
    </source>
</evidence>
<dbReference type="AlphaFoldDB" id="A0A7W7HHM2"/>
<dbReference type="PANTHER" id="PTHR46844:SF1">
    <property type="entry name" value="SLR5058 PROTEIN"/>
    <property type="match status" value="1"/>
</dbReference>
<comment type="caution">
    <text evidence="3">The sequence shown here is derived from an EMBL/GenBank/DDBJ whole genome shotgun (WGS) entry which is preliminary data.</text>
</comment>
<keyword evidence="1" id="KW-0472">Membrane</keyword>
<keyword evidence="1" id="KW-0812">Transmembrane</keyword>
<dbReference type="SUPFAM" id="SSF52540">
    <property type="entry name" value="P-loop containing nucleoside triphosphate hydrolases"/>
    <property type="match status" value="1"/>
</dbReference>
<dbReference type="InterPro" id="IPR027417">
    <property type="entry name" value="P-loop_NTPase"/>
</dbReference>
<protein>
    <recommendedName>
        <fullName evidence="2">NACHT domain-containing protein</fullName>
    </recommendedName>
</protein>
<keyword evidence="1" id="KW-1133">Transmembrane helix</keyword>
<feature type="transmembrane region" description="Helical" evidence="1">
    <location>
        <begin position="47"/>
        <end position="64"/>
    </location>
</feature>
<dbReference type="EMBL" id="JACHNC010000001">
    <property type="protein sequence ID" value="MBB4750729.1"/>
    <property type="molecule type" value="Genomic_DNA"/>
</dbReference>
<evidence type="ECO:0000259" key="2">
    <source>
        <dbReference type="PROSITE" id="PS50837"/>
    </source>
</evidence>
<name>A0A7W7HHM2_9ACTN</name>
<proteinExistence type="predicted"/>
<feature type="transmembrane region" description="Helical" evidence="1">
    <location>
        <begin position="12"/>
        <end position="35"/>
    </location>
</feature>
<dbReference type="RefSeq" id="WP_188122866.1">
    <property type="nucleotide sequence ID" value="NZ_BOMP01000087.1"/>
</dbReference>
<dbReference type="InterPro" id="IPR007111">
    <property type="entry name" value="NACHT_NTPase"/>
</dbReference>
<organism evidence="3 4">
    <name type="scientific">Actinoplanes lobatus</name>
    <dbReference type="NCBI Taxonomy" id="113568"/>
    <lineage>
        <taxon>Bacteria</taxon>
        <taxon>Bacillati</taxon>
        <taxon>Actinomycetota</taxon>
        <taxon>Actinomycetes</taxon>
        <taxon>Micromonosporales</taxon>
        <taxon>Micromonosporaceae</taxon>
        <taxon>Actinoplanes</taxon>
    </lineage>
</organism>
<sequence>MTDGRRPTDSRSSVTVGVLAGAALGTVTNVFTNTFPADWKWAGDVKLMGAIFVGCLVLSITVAVRHLRRDPDTPGGARALLDLLTSRYARDYRRWVSESRRNLDAKGLNIIGPFIPELDASFVRLALTSSAPGQVGSGMVPTARENGRDRTIWYFLNRRRRVVLAVLGAPGSGKTTLLSHVARRTVEANRAMTRPVPVWLQLRDQAKAIVADPNVSLPSLIRDSIPDSVGPEPARWWEKRLRGGRCVILLDGLDEAGEAGTRRDVAQWVNRQVAAHPGNDFVITSRPPGYRNAFVDATETVQVLPFGRPQVRAFLEKWYTAAERHDADNDGHAVAAERGKEAAAHLLGQIDAIPGLTDLTANPLLLTMIANVHRYGKQLPENRAMLYREVCETMLGRRDEARGQIVALALRQRLMLLGRLAFEWMRQGIRGQDRRTLVRTVQPWLDETAPGITAERFLEDMEATGLLPVPDLENFAFTHQTFQEYLAAAYIAESGLHHLLTEVVDDPWWRETILLYGAGEDPNPIVASAVRSGTLVARSLAFELAESDDRVDRGLRAELDRLLHRGLRPDADAADRTLALDVLIGRMLRAMVTTPDGTRISRWPITTELYELFCSETGTPFIEGTEPADPDAPARGIWQRDAKAFLTWINALVAAGPRSGKGIVFRLPAGAELATVHPAQPVWVVDERWRVWYPNRKAAVVTAGALLDALSADLAGSRLLDKGLEDLAARQTDMVRRSMTEMNHVAAQMAELVRESTQYVRSADTDNAPGNRTGGMVEDLRDRAERLHTELGRLETVLLGMSDRRRASARWGDLVVDLGRVRRALKSAEPGSTPRARGFFPIIRAEFEEIGTLVSRIRSIADGAPPAVERQSAIDHVLGPISYRDLALPVSAGPGDPVRIVAESLLPDRQVKANRFPVDLSGLVARLWAMPERLGSPADASPFEAALNRLLRVAQPIVTRERLITPAAAAAIRAPALVLARFAQKADNNRLTATLIELAAATCLLEERRARPELLETLILAHD</sequence>
<dbReference type="PROSITE" id="PS50837">
    <property type="entry name" value="NACHT"/>
    <property type="match status" value="1"/>
</dbReference>
<dbReference type="Pfam" id="PF05729">
    <property type="entry name" value="NACHT"/>
    <property type="match status" value="1"/>
</dbReference>
<reference evidence="3 4" key="1">
    <citation type="submission" date="2020-08" db="EMBL/GenBank/DDBJ databases">
        <title>Sequencing the genomes of 1000 actinobacteria strains.</title>
        <authorList>
            <person name="Klenk H.-P."/>
        </authorList>
    </citation>
    <scope>NUCLEOTIDE SEQUENCE [LARGE SCALE GENOMIC DNA]</scope>
    <source>
        <strain evidence="3 4">DSM 43150</strain>
    </source>
</reference>
<evidence type="ECO:0000313" key="3">
    <source>
        <dbReference type="EMBL" id="MBB4750729.1"/>
    </source>
</evidence>
<evidence type="ECO:0000313" key="4">
    <source>
        <dbReference type="Proteomes" id="UP000590511"/>
    </source>
</evidence>
<accession>A0A7W7HHM2</accession>
<feature type="domain" description="NACHT" evidence="2">
    <location>
        <begin position="162"/>
        <end position="287"/>
    </location>
</feature>
<dbReference type="Gene3D" id="3.40.50.300">
    <property type="entry name" value="P-loop containing nucleotide triphosphate hydrolases"/>
    <property type="match status" value="1"/>
</dbReference>
<dbReference type="PANTHER" id="PTHR46844">
    <property type="entry name" value="SLR5058 PROTEIN"/>
    <property type="match status" value="1"/>
</dbReference>
<dbReference type="Proteomes" id="UP000590511">
    <property type="component" value="Unassembled WGS sequence"/>
</dbReference>
<gene>
    <name evidence="3" type="ORF">BJ964_004890</name>
</gene>